<dbReference type="EMBL" id="FOUY01000019">
    <property type="protein sequence ID" value="SFN67739.1"/>
    <property type="molecule type" value="Genomic_DNA"/>
</dbReference>
<evidence type="ECO:0000256" key="3">
    <source>
        <dbReference type="ARBA" id="ARBA00022692"/>
    </source>
</evidence>
<keyword evidence="9" id="KW-1185">Reference proteome</keyword>
<evidence type="ECO:0000259" key="7">
    <source>
        <dbReference type="PROSITE" id="PS50850"/>
    </source>
</evidence>
<feature type="transmembrane region" description="Helical" evidence="6">
    <location>
        <begin position="262"/>
        <end position="283"/>
    </location>
</feature>
<organism evidence="8 9">
    <name type="scientific">Pseudonocardia ammonioxydans</name>
    <dbReference type="NCBI Taxonomy" id="260086"/>
    <lineage>
        <taxon>Bacteria</taxon>
        <taxon>Bacillati</taxon>
        <taxon>Actinomycetota</taxon>
        <taxon>Actinomycetes</taxon>
        <taxon>Pseudonocardiales</taxon>
        <taxon>Pseudonocardiaceae</taxon>
        <taxon>Pseudonocardia</taxon>
    </lineage>
</organism>
<feature type="transmembrane region" description="Helical" evidence="6">
    <location>
        <begin position="136"/>
        <end position="158"/>
    </location>
</feature>
<feature type="transmembrane region" description="Helical" evidence="6">
    <location>
        <begin position="397"/>
        <end position="415"/>
    </location>
</feature>
<proteinExistence type="predicted"/>
<gene>
    <name evidence="8" type="ORF">SAMN05216207_10195</name>
</gene>
<sequence length="444" mass="44577">MTATRPARAGAVTAVVLCGAVLGPLNSTMIAVALPPMALDLGVDAAAMSWLVTAYLIAMAALQPVAGKLGDRLGPRPVLLTGYGLFFVASALAPLVHSLPLLIACRVVQAVAAALTTPTGFALLRQVAPPDRLGRAFGVIGAVLPLAAAVGPVLGGVLVEVGSWQAIFLVNLPVTAFALVLGWWVVPGAARAENPGGFDIVGAGWLCALLVGLTLTLDTAPGGAALVVAGVVLVVATWAFVRHQRRRPDAVLPPHLFARRSFIAAATGIGLANLVFYVTLLAVPQLLHDRGIDGAQAGLVLGALTLASSPLALLGGRLADRAGLRLPAVAGLTLLLLGLVPLLLDPTGLPLPLLVVALGVVGAGVGLSMPAFQLGALHGVDQRDTGMATGVFFTSRYLGSIVGTSLLAGPLALTSPAADTVLFAVLAGTAAIGVAVAATLPRPA</sequence>
<feature type="transmembrane region" description="Helical" evidence="6">
    <location>
        <begin position="78"/>
        <end position="95"/>
    </location>
</feature>
<dbReference type="InterPro" id="IPR011701">
    <property type="entry name" value="MFS"/>
</dbReference>
<feature type="transmembrane region" description="Helical" evidence="6">
    <location>
        <begin position="101"/>
        <end position="124"/>
    </location>
</feature>
<comment type="subcellular location">
    <subcellularLocation>
        <location evidence="1">Cell membrane</location>
        <topology evidence="1">Multi-pass membrane protein</topology>
    </subcellularLocation>
</comment>
<feature type="domain" description="Major facilitator superfamily (MFS) profile" evidence="7">
    <location>
        <begin position="12"/>
        <end position="444"/>
    </location>
</feature>
<evidence type="ECO:0000256" key="6">
    <source>
        <dbReference type="SAM" id="Phobius"/>
    </source>
</evidence>
<feature type="transmembrane region" description="Helical" evidence="6">
    <location>
        <begin position="421"/>
        <end position="440"/>
    </location>
</feature>
<dbReference type="GO" id="GO:0022857">
    <property type="term" value="F:transmembrane transporter activity"/>
    <property type="evidence" value="ECO:0007669"/>
    <property type="project" value="InterPro"/>
</dbReference>
<dbReference type="AlphaFoldDB" id="A0A1I5AZU2"/>
<dbReference type="SUPFAM" id="SSF103473">
    <property type="entry name" value="MFS general substrate transporter"/>
    <property type="match status" value="1"/>
</dbReference>
<name>A0A1I5AZU2_PSUAM</name>
<dbReference type="PROSITE" id="PS50850">
    <property type="entry name" value="MFS"/>
    <property type="match status" value="1"/>
</dbReference>
<dbReference type="PRINTS" id="PR01035">
    <property type="entry name" value="TCRTETA"/>
</dbReference>
<dbReference type="OrthoDB" id="3281800at2"/>
<reference evidence="8 9" key="1">
    <citation type="submission" date="2016-10" db="EMBL/GenBank/DDBJ databases">
        <authorList>
            <person name="de Groot N.N."/>
        </authorList>
    </citation>
    <scope>NUCLEOTIDE SEQUENCE [LARGE SCALE GENOMIC DNA]</scope>
    <source>
        <strain evidence="8 9">CGMCC 4.1877</strain>
    </source>
</reference>
<keyword evidence="2" id="KW-0813">Transport</keyword>
<feature type="transmembrane region" description="Helical" evidence="6">
    <location>
        <begin position="198"/>
        <end position="217"/>
    </location>
</feature>
<evidence type="ECO:0000256" key="5">
    <source>
        <dbReference type="ARBA" id="ARBA00023136"/>
    </source>
</evidence>
<dbReference type="STRING" id="260086.SAMN05216207_10195"/>
<dbReference type="GO" id="GO:0005886">
    <property type="term" value="C:plasma membrane"/>
    <property type="evidence" value="ECO:0007669"/>
    <property type="project" value="UniProtKB-SubCell"/>
</dbReference>
<feature type="transmembrane region" description="Helical" evidence="6">
    <location>
        <begin position="326"/>
        <end position="344"/>
    </location>
</feature>
<keyword evidence="4 6" id="KW-1133">Transmembrane helix</keyword>
<evidence type="ECO:0000256" key="2">
    <source>
        <dbReference type="ARBA" id="ARBA00022448"/>
    </source>
</evidence>
<dbReference type="PANTHER" id="PTHR42718">
    <property type="entry name" value="MAJOR FACILITATOR SUPERFAMILY MULTIDRUG TRANSPORTER MFSC"/>
    <property type="match status" value="1"/>
</dbReference>
<keyword evidence="5 6" id="KW-0472">Membrane</keyword>
<evidence type="ECO:0000256" key="4">
    <source>
        <dbReference type="ARBA" id="ARBA00022989"/>
    </source>
</evidence>
<feature type="transmembrane region" description="Helical" evidence="6">
    <location>
        <begin position="350"/>
        <end position="376"/>
    </location>
</feature>
<dbReference type="Gene3D" id="1.20.1720.10">
    <property type="entry name" value="Multidrug resistance protein D"/>
    <property type="match status" value="1"/>
</dbReference>
<dbReference type="Gene3D" id="1.20.1250.20">
    <property type="entry name" value="MFS general substrate transporter like domains"/>
    <property type="match status" value="1"/>
</dbReference>
<dbReference type="Pfam" id="PF07690">
    <property type="entry name" value="MFS_1"/>
    <property type="match status" value="1"/>
</dbReference>
<feature type="transmembrane region" description="Helical" evidence="6">
    <location>
        <begin position="164"/>
        <end position="186"/>
    </location>
</feature>
<dbReference type="RefSeq" id="WP_093345408.1">
    <property type="nucleotide sequence ID" value="NZ_FOUY01000019.1"/>
</dbReference>
<evidence type="ECO:0000256" key="1">
    <source>
        <dbReference type="ARBA" id="ARBA00004651"/>
    </source>
</evidence>
<evidence type="ECO:0000313" key="8">
    <source>
        <dbReference type="EMBL" id="SFN67739.1"/>
    </source>
</evidence>
<protein>
    <submittedName>
        <fullName evidence="8">MFS transporter, DHA2 family, multidrug resistance protein</fullName>
    </submittedName>
</protein>
<dbReference type="Proteomes" id="UP000199614">
    <property type="component" value="Unassembled WGS sequence"/>
</dbReference>
<keyword evidence="3 6" id="KW-0812">Transmembrane</keyword>
<dbReference type="CDD" id="cd17321">
    <property type="entry name" value="MFS_MMR_MDR_like"/>
    <property type="match status" value="1"/>
</dbReference>
<dbReference type="InterPro" id="IPR001958">
    <property type="entry name" value="Tet-R_TetA/multi-R_MdtG-like"/>
</dbReference>
<feature type="transmembrane region" description="Helical" evidence="6">
    <location>
        <begin position="46"/>
        <end position="66"/>
    </location>
</feature>
<dbReference type="InterPro" id="IPR036259">
    <property type="entry name" value="MFS_trans_sf"/>
</dbReference>
<dbReference type="PANTHER" id="PTHR42718:SF9">
    <property type="entry name" value="MAJOR FACILITATOR SUPERFAMILY MULTIDRUG TRANSPORTER MFSC"/>
    <property type="match status" value="1"/>
</dbReference>
<feature type="transmembrane region" description="Helical" evidence="6">
    <location>
        <begin position="223"/>
        <end position="241"/>
    </location>
</feature>
<evidence type="ECO:0000313" key="9">
    <source>
        <dbReference type="Proteomes" id="UP000199614"/>
    </source>
</evidence>
<feature type="transmembrane region" description="Helical" evidence="6">
    <location>
        <begin position="12"/>
        <end position="34"/>
    </location>
</feature>
<dbReference type="InterPro" id="IPR020846">
    <property type="entry name" value="MFS_dom"/>
</dbReference>
<feature type="transmembrane region" description="Helical" evidence="6">
    <location>
        <begin position="295"/>
        <end position="314"/>
    </location>
</feature>
<accession>A0A1I5AZU2</accession>